<evidence type="ECO:0000313" key="6">
    <source>
        <dbReference type="Proteomes" id="UP000199608"/>
    </source>
</evidence>
<evidence type="ECO:0000259" key="4">
    <source>
        <dbReference type="PROSITE" id="PS50893"/>
    </source>
</evidence>
<dbReference type="SUPFAM" id="SSF52540">
    <property type="entry name" value="P-loop containing nucleoside triphosphate hydrolases"/>
    <property type="match status" value="1"/>
</dbReference>
<keyword evidence="6" id="KW-1185">Reference proteome</keyword>
<keyword evidence="2" id="KW-0547">Nucleotide-binding</keyword>
<evidence type="ECO:0000256" key="2">
    <source>
        <dbReference type="ARBA" id="ARBA00022741"/>
    </source>
</evidence>
<dbReference type="RefSeq" id="WP_092235886.1">
    <property type="nucleotide sequence ID" value="NZ_FNLL01000009.1"/>
</dbReference>
<dbReference type="InterPro" id="IPR050166">
    <property type="entry name" value="ABC_transporter_ATP-bind"/>
</dbReference>
<dbReference type="InterPro" id="IPR003439">
    <property type="entry name" value="ABC_transporter-like_ATP-bd"/>
</dbReference>
<dbReference type="CDD" id="cd03293">
    <property type="entry name" value="ABC_NrtD_SsuB_transporters"/>
    <property type="match status" value="1"/>
</dbReference>
<dbReference type="PROSITE" id="PS00211">
    <property type="entry name" value="ABC_TRANSPORTER_1"/>
    <property type="match status" value="1"/>
</dbReference>
<evidence type="ECO:0000256" key="3">
    <source>
        <dbReference type="ARBA" id="ARBA00022840"/>
    </source>
</evidence>
<dbReference type="SMART" id="SM00382">
    <property type="entry name" value="AAA"/>
    <property type="match status" value="1"/>
</dbReference>
<proteinExistence type="predicted"/>
<dbReference type="InterPro" id="IPR027417">
    <property type="entry name" value="P-loop_NTPase"/>
</dbReference>
<keyword evidence="1" id="KW-0813">Transport</keyword>
<dbReference type="PANTHER" id="PTHR42788">
    <property type="entry name" value="TAURINE IMPORT ATP-BINDING PROTEIN-RELATED"/>
    <property type="match status" value="1"/>
</dbReference>
<dbReference type="Pfam" id="PF00005">
    <property type="entry name" value="ABC_tran"/>
    <property type="match status" value="1"/>
</dbReference>
<protein>
    <submittedName>
        <fullName evidence="5">NitT/TauT family transport system ATP-binding protein</fullName>
    </submittedName>
</protein>
<dbReference type="InterPro" id="IPR003593">
    <property type="entry name" value="AAA+_ATPase"/>
</dbReference>
<dbReference type="GO" id="GO:0016887">
    <property type="term" value="F:ATP hydrolysis activity"/>
    <property type="evidence" value="ECO:0007669"/>
    <property type="project" value="InterPro"/>
</dbReference>
<accession>A0A1H2IRD4</accession>
<evidence type="ECO:0000256" key="1">
    <source>
        <dbReference type="ARBA" id="ARBA00022448"/>
    </source>
</evidence>
<dbReference type="GO" id="GO:0005524">
    <property type="term" value="F:ATP binding"/>
    <property type="evidence" value="ECO:0007669"/>
    <property type="project" value="UniProtKB-KW"/>
</dbReference>
<feature type="domain" description="ABC transporter" evidence="4">
    <location>
        <begin position="4"/>
        <end position="237"/>
    </location>
</feature>
<dbReference type="InterPro" id="IPR017871">
    <property type="entry name" value="ABC_transporter-like_CS"/>
</dbReference>
<name>A0A1H2IRD4_9BACT</name>
<dbReference type="Gene3D" id="3.40.50.300">
    <property type="entry name" value="P-loop containing nucleotide triphosphate hydrolases"/>
    <property type="match status" value="1"/>
</dbReference>
<dbReference type="AlphaFoldDB" id="A0A1H2IRD4"/>
<organism evidence="5 6">
    <name type="scientific">Desulfobacula phenolica</name>
    <dbReference type="NCBI Taxonomy" id="90732"/>
    <lineage>
        <taxon>Bacteria</taxon>
        <taxon>Pseudomonadati</taxon>
        <taxon>Thermodesulfobacteriota</taxon>
        <taxon>Desulfobacteria</taxon>
        <taxon>Desulfobacterales</taxon>
        <taxon>Desulfobacteraceae</taxon>
        <taxon>Desulfobacula</taxon>
    </lineage>
</organism>
<dbReference type="Proteomes" id="UP000199608">
    <property type="component" value="Unassembled WGS sequence"/>
</dbReference>
<gene>
    <name evidence="5" type="ORF">SAMN04487931_109105</name>
</gene>
<reference evidence="6" key="1">
    <citation type="submission" date="2016-10" db="EMBL/GenBank/DDBJ databases">
        <authorList>
            <person name="Varghese N."/>
            <person name="Submissions S."/>
        </authorList>
    </citation>
    <scope>NUCLEOTIDE SEQUENCE [LARGE SCALE GENOMIC DNA]</scope>
    <source>
        <strain evidence="6">DSM 3384</strain>
    </source>
</reference>
<dbReference type="PROSITE" id="PS50893">
    <property type="entry name" value="ABC_TRANSPORTER_2"/>
    <property type="match status" value="1"/>
</dbReference>
<evidence type="ECO:0000313" key="5">
    <source>
        <dbReference type="EMBL" id="SDU46581.1"/>
    </source>
</evidence>
<dbReference type="EMBL" id="FNLL01000009">
    <property type="protein sequence ID" value="SDU46581.1"/>
    <property type="molecule type" value="Genomic_DNA"/>
</dbReference>
<dbReference type="PANTHER" id="PTHR42788:SF13">
    <property type="entry name" value="ALIPHATIC SULFONATES IMPORT ATP-BINDING PROTEIN SSUB"/>
    <property type="match status" value="1"/>
</dbReference>
<keyword evidence="3 5" id="KW-0067">ATP-binding</keyword>
<sequence length="259" mass="29451">MPVIKAKHLRKIFNENQTNSQVVAIDDFSLDIKKNEFVAIVGPSGCGKSTFLLMVAGLEKATSGTLLLHDKPVGKPEASRAIVFQEYLLFPWKTVKSNIEFGPSLQKIPKKDLEKIGRHYIDMVGLNGFENRFPHELSGGMKQRVAIARALANEPDILLMDEPFGALDSLTRESLQMELLTIWQQTTCTVLFVTHSITEAVYLADRVVVMSKRPGRIKDIIPINLERPRYREMYVSNEFREYENMLKEIVWKEVGDTVL</sequence>